<protein>
    <submittedName>
        <fullName evidence="5">Helix-turn-helix transcriptional regulator</fullName>
    </submittedName>
</protein>
<name>A0ABW6D4W5_9BACT</name>
<reference evidence="5 6" key="1">
    <citation type="submission" date="2024-03" db="EMBL/GenBank/DDBJ databases">
        <title>Aquirufa genome sequencing.</title>
        <authorList>
            <person name="Pitt A."/>
            <person name="Hahn M.W."/>
        </authorList>
    </citation>
    <scope>NUCLEOTIDE SEQUENCE [LARGE SCALE GENOMIC DNA]</scope>
    <source>
        <strain evidence="5 6">PLAD-142S6K</strain>
    </source>
</reference>
<evidence type="ECO:0000313" key="5">
    <source>
        <dbReference type="EMBL" id="MFD3277030.1"/>
    </source>
</evidence>
<proteinExistence type="predicted"/>
<dbReference type="Pfam" id="PF00196">
    <property type="entry name" value="GerE"/>
    <property type="match status" value="1"/>
</dbReference>
<dbReference type="PROSITE" id="PS00622">
    <property type="entry name" value="HTH_LUXR_1"/>
    <property type="match status" value="1"/>
</dbReference>
<dbReference type="SUPFAM" id="SSF46894">
    <property type="entry name" value="C-terminal effector domain of the bipartite response regulators"/>
    <property type="match status" value="1"/>
</dbReference>
<evidence type="ECO:0000256" key="3">
    <source>
        <dbReference type="ARBA" id="ARBA00023163"/>
    </source>
</evidence>
<gene>
    <name evidence="5" type="ORF">SKC38_12390</name>
</gene>
<organism evidence="5 6">
    <name type="scientific">Aquirufa echingensis</name>
    <dbReference type="NCBI Taxonomy" id="3096516"/>
    <lineage>
        <taxon>Bacteria</taxon>
        <taxon>Pseudomonadati</taxon>
        <taxon>Bacteroidota</taxon>
        <taxon>Cytophagia</taxon>
        <taxon>Cytophagales</taxon>
        <taxon>Flectobacillaceae</taxon>
        <taxon>Aquirufa</taxon>
    </lineage>
</organism>
<sequence length="82" mass="9495">MKTNPIKWDFTIREYQIITLILQGKSTQEIADCLNLSVFTIKKHRENIARKLGSTGKAEFRKAIFQLHFIPNPILPQNIGEK</sequence>
<dbReference type="RefSeq" id="WP_377977465.1">
    <property type="nucleotide sequence ID" value="NZ_JBBKYA010000007.1"/>
</dbReference>
<evidence type="ECO:0000256" key="1">
    <source>
        <dbReference type="ARBA" id="ARBA00023015"/>
    </source>
</evidence>
<dbReference type="PROSITE" id="PS50043">
    <property type="entry name" value="HTH_LUXR_2"/>
    <property type="match status" value="1"/>
</dbReference>
<dbReference type="Gene3D" id="1.10.10.10">
    <property type="entry name" value="Winged helix-like DNA-binding domain superfamily/Winged helix DNA-binding domain"/>
    <property type="match status" value="1"/>
</dbReference>
<dbReference type="CDD" id="cd06170">
    <property type="entry name" value="LuxR_C_like"/>
    <property type="match status" value="1"/>
</dbReference>
<accession>A0ABW6D4W5</accession>
<keyword evidence="6" id="KW-1185">Reference proteome</keyword>
<evidence type="ECO:0000259" key="4">
    <source>
        <dbReference type="PROSITE" id="PS50043"/>
    </source>
</evidence>
<keyword evidence="2" id="KW-0238">DNA-binding</keyword>
<dbReference type="PANTHER" id="PTHR44688:SF16">
    <property type="entry name" value="DNA-BINDING TRANSCRIPTIONAL ACTIVATOR DEVR_DOSR"/>
    <property type="match status" value="1"/>
</dbReference>
<dbReference type="PANTHER" id="PTHR44688">
    <property type="entry name" value="DNA-BINDING TRANSCRIPTIONAL ACTIVATOR DEVR_DOSR"/>
    <property type="match status" value="1"/>
</dbReference>
<dbReference type="InterPro" id="IPR016032">
    <property type="entry name" value="Sig_transdc_resp-reg_C-effctor"/>
</dbReference>
<evidence type="ECO:0000313" key="6">
    <source>
        <dbReference type="Proteomes" id="UP001598114"/>
    </source>
</evidence>
<dbReference type="InterPro" id="IPR036388">
    <property type="entry name" value="WH-like_DNA-bd_sf"/>
</dbReference>
<feature type="domain" description="HTH luxR-type" evidence="4">
    <location>
        <begin position="1"/>
        <end position="68"/>
    </location>
</feature>
<comment type="caution">
    <text evidence="5">The sequence shown here is derived from an EMBL/GenBank/DDBJ whole genome shotgun (WGS) entry which is preliminary data.</text>
</comment>
<keyword evidence="3" id="KW-0804">Transcription</keyword>
<keyword evidence="1" id="KW-0805">Transcription regulation</keyword>
<evidence type="ECO:0000256" key="2">
    <source>
        <dbReference type="ARBA" id="ARBA00023125"/>
    </source>
</evidence>
<dbReference type="SMART" id="SM00421">
    <property type="entry name" value="HTH_LUXR"/>
    <property type="match status" value="1"/>
</dbReference>
<dbReference type="PRINTS" id="PR00038">
    <property type="entry name" value="HTHLUXR"/>
</dbReference>
<dbReference type="EMBL" id="JBBKYA010000007">
    <property type="protein sequence ID" value="MFD3277030.1"/>
    <property type="molecule type" value="Genomic_DNA"/>
</dbReference>
<dbReference type="Proteomes" id="UP001598114">
    <property type="component" value="Unassembled WGS sequence"/>
</dbReference>
<dbReference type="InterPro" id="IPR000792">
    <property type="entry name" value="Tscrpt_reg_LuxR_C"/>
</dbReference>